<protein>
    <submittedName>
        <fullName evidence="2">Uncharacterized protein</fullName>
    </submittedName>
</protein>
<gene>
    <name evidence="2" type="ORF">NMP03_12050</name>
</gene>
<evidence type="ECO:0000313" key="2">
    <source>
        <dbReference type="EMBL" id="UUL81918.1"/>
    </source>
</evidence>
<organism evidence="2 3">
    <name type="scientific">Sphingomonas qomolangmaensis</name>
    <dbReference type="NCBI Taxonomy" id="2918765"/>
    <lineage>
        <taxon>Bacteria</taxon>
        <taxon>Pseudomonadati</taxon>
        <taxon>Pseudomonadota</taxon>
        <taxon>Alphaproteobacteria</taxon>
        <taxon>Sphingomonadales</taxon>
        <taxon>Sphingomonadaceae</taxon>
        <taxon>Sphingomonas</taxon>
    </lineage>
</organism>
<evidence type="ECO:0000313" key="3">
    <source>
        <dbReference type="Proteomes" id="UP001058533"/>
    </source>
</evidence>
<sequence>MQVSLIDHARSHWFYLLLPLWLAIAFGFRATHPWTESPAIGEATALFDWCVFVP</sequence>
<keyword evidence="3" id="KW-1185">Reference proteome</keyword>
<feature type="transmembrane region" description="Helical" evidence="1">
    <location>
        <begin position="12"/>
        <end position="30"/>
    </location>
</feature>
<name>A0ABY5L8J1_9SPHN</name>
<dbReference type="RefSeq" id="WP_256505664.1">
    <property type="nucleotide sequence ID" value="NZ_CP101740.1"/>
</dbReference>
<dbReference type="Proteomes" id="UP001058533">
    <property type="component" value="Chromosome"/>
</dbReference>
<reference evidence="2" key="1">
    <citation type="submission" date="2022-07" db="EMBL/GenBank/DDBJ databases">
        <title>Sphingomonas sp. nov., a novel bacterium isolated from the north slope of the Mount Everest.</title>
        <authorList>
            <person name="Cui X."/>
            <person name="Liu Y."/>
        </authorList>
    </citation>
    <scope>NUCLEOTIDE SEQUENCE</scope>
    <source>
        <strain evidence="2">S5-59</strain>
    </source>
</reference>
<accession>A0ABY5L8J1</accession>
<keyword evidence="1" id="KW-0812">Transmembrane</keyword>
<dbReference type="EMBL" id="CP101740">
    <property type="protein sequence ID" value="UUL81918.1"/>
    <property type="molecule type" value="Genomic_DNA"/>
</dbReference>
<keyword evidence="1" id="KW-0472">Membrane</keyword>
<evidence type="ECO:0000256" key="1">
    <source>
        <dbReference type="SAM" id="Phobius"/>
    </source>
</evidence>
<keyword evidence="1" id="KW-1133">Transmembrane helix</keyword>
<proteinExistence type="predicted"/>